<reference evidence="1" key="2">
    <citation type="journal article" date="2015" name="Data Brief">
        <title>Shoot transcriptome of the giant reed, Arundo donax.</title>
        <authorList>
            <person name="Barrero R.A."/>
            <person name="Guerrero F.D."/>
            <person name="Moolhuijzen P."/>
            <person name="Goolsby J.A."/>
            <person name="Tidwell J."/>
            <person name="Bellgard S.E."/>
            <person name="Bellgard M.I."/>
        </authorList>
    </citation>
    <scope>NUCLEOTIDE SEQUENCE</scope>
    <source>
        <tissue evidence="1">Shoot tissue taken approximately 20 cm above the soil surface</tissue>
    </source>
</reference>
<protein>
    <submittedName>
        <fullName evidence="1">Uncharacterized protein</fullName>
    </submittedName>
</protein>
<evidence type="ECO:0000313" key="1">
    <source>
        <dbReference type="EMBL" id="JAD99887.1"/>
    </source>
</evidence>
<organism evidence="1">
    <name type="scientific">Arundo donax</name>
    <name type="common">Giant reed</name>
    <name type="synonym">Donax arundinaceus</name>
    <dbReference type="NCBI Taxonomy" id="35708"/>
    <lineage>
        <taxon>Eukaryota</taxon>
        <taxon>Viridiplantae</taxon>
        <taxon>Streptophyta</taxon>
        <taxon>Embryophyta</taxon>
        <taxon>Tracheophyta</taxon>
        <taxon>Spermatophyta</taxon>
        <taxon>Magnoliopsida</taxon>
        <taxon>Liliopsida</taxon>
        <taxon>Poales</taxon>
        <taxon>Poaceae</taxon>
        <taxon>PACMAD clade</taxon>
        <taxon>Arundinoideae</taxon>
        <taxon>Arundineae</taxon>
        <taxon>Arundo</taxon>
    </lineage>
</organism>
<accession>A0A0A9EV13</accession>
<dbReference type="EMBL" id="GBRH01198008">
    <property type="protein sequence ID" value="JAD99887.1"/>
    <property type="molecule type" value="Transcribed_RNA"/>
</dbReference>
<proteinExistence type="predicted"/>
<sequence length="13" mass="1289">MLILVLTGVAGVC</sequence>
<reference evidence="1" key="1">
    <citation type="submission" date="2014-09" db="EMBL/GenBank/DDBJ databases">
        <authorList>
            <person name="Magalhaes I.L.F."/>
            <person name="Oliveira U."/>
            <person name="Santos F.R."/>
            <person name="Vidigal T.H.D.A."/>
            <person name="Brescovit A.D."/>
            <person name="Santos A.J."/>
        </authorList>
    </citation>
    <scope>NUCLEOTIDE SEQUENCE</scope>
    <source>
        <tissue evidence="1">Shoot tissue taken approximately 20 cm above the soil surface</tissue>
    </source>
</reference>
<name>A0A0A9EV13_ARUDO</name>